<organism evidence="1 2">
    <name type="scientific">Popillia japonica</name>
    <name type="common">Japanese beetle</name>
    <dbReference type="NCBI Taxonomy" id="7064"/>
    <lineage>
        <taxon>Eukaryota</taxon>
        <taxon>Metazoa</taxon>
        <taxon>Ecdysozoa</taxon>
        <taxon>Arthropoda</taxon>
        <taxon>Hexapoda</taxon>
        <taxon>Insecta</taxon>
        <taxon>Pterygota</taxon>
        <taxon>Neoptera</taxon>
        <taxon>Endopterygota</taxon>
        <taxon>Coleoptera</taxon>
        <taxon>Polyphaga</taxon>
        <taxon>Scarabaeiformia</taxon>
        <taxon>Scarabaeidae</taxon>
        <taxon>Rutelinae</taxon>
        <taxon>Popillia</taxon>
    </lineage>
</organism>
<dbReference type="Proteomes" id="UP001458880">
    <property type="component" value="Unassembled WGS sequence"/>
</dbReference>
<reference evidence="1 2" key="1">
    <citation type="journal article" date="2024" name="BMC Genomics">
        <title>De novo assembly and annotation of Popillia japonica's genome with initial clues to its potential as an invasive pest.</title>
        <authorList>
            <person name="Cucini C."/>
            <person name="Boschi S."/>
            <person name="Funari R."/>
            <person name="Cardaioli E."/>
            <person name="Iannotti N."/>
            <person name="Marturano G."/>
            <person name="Paoli F."/>
            <person name="Bruttini M."/>
            <person name="Carapelli A."/>
            <person name="Frati F."/>
            <person name="Nardi F."/>
        </authorList>
    </citation>
    <scope>NUCLEOTIDE SEQUENCE [LARGE SCALE GENOMIC DNA]</scope>
    <source>
        <strain evidence="1">DMR45628</strain>
    </source>
</reference>
<sequence>MGMAIHTGPNRLHIIRPHHQRTILHGCRPKNHDNDLLGHNHNFDGGSKVKSEKVAQQQQVHIKCNNFRGFNACEPQKIALPRNFAKFITIDLRRNFVDSILRATKTVTKKFRNIHHNAPKEERQLQQLRGFRPASYNNCSDFRGFNACVPQKNALPRNFAKFITIDLRRNFVDSILRATKTVTKKFRNIHHNAPKEERQLQQLRGFRPASFNNVSRSILFFLREIKTSSYMIRGITKKFAKFITIDLRRNLADSILRITKTVTKKFRNIHHNAPKEERQLQQLRGFRPASFNNVTTHLRRNVSYNNFVDFVLQASTILRFFDLKKLSYFFFVGVAFTNCDWPEDFPASIHEKCPLHRENHPVQTNTLATPTP</sequence>
<comment type="caution">
    <text evidence="1">The sequence shown here is derived from an EMBL/GenBank/DDBJ whole genome shotgun (WGS) entry which is preliminary data.</text>
</comment>
<dbReference type="EMBL" id="JASPKY010000003">
    <property type="protein sequence ID" value="KAK9758941.1"/>
    <property type="molecule type" value="Genomic_DNA"/>
</dbReference>
<accession>A0AAW1NBE8</accession>
<keyword evidence="2" id="KW-1185">Reference proteome</keyword>
<protein>
    <submittedName>
        <fullName evidence="1">Uncharacterized protein</fullName>
    </submittedName>
</protein>
<evidence type="ECO:0000313" key="2">
    <source>
        <dbReference type="Proteomes" id="UP001458880"/>
    </source>
</evidence>
<dbReference type="AlphaFoldDB" id="A0AAW1NBE8"/>
<name>A0AAW1NBE8_POPJA</name>
<evidence type="ECO:0000313" key="1">
    <source>
        <dbReference type="EMBL" id="KAK9758941.1"/>
    </source>
</evidence>
<proteinExistence type="predicted"/>
<gene>
    <name evidence="1" type="ORF">QE152_g353</name>
</gene>